<feature type="modified residue" description="Phosphohistidine" evidence="1">
    <location>
        <position position="61"/>
    </location>
</feature>
<feature type="coiled-coil region" evidence="2">
    <location>
        <begin position="101"/>
        <end position="128"/>
    </location>
</feature>
<dbReference type="CDD" id="cd00088">
    <property type="entry name" value="HPT"/>
    <property type="match status" value="1"/>
</dbReference>
<feature type="domain" description="HPt" evidence="3">
    <location>
        <begin position="20"/>
        <end position="118"/>
    </location>
</feature>
<gene>
    <name evidence="4" type="primary">YPD1</name>
    <name evidence="4" type="ORF">BN1211_6138</name>
</gene>
<evidence type="ECO:0000256" key="2">
    <source>
        <dbReference type="SAM" id="Coils"/>
    </source>
</evidence>
<dbReference type="InterPro" id="IPR008207">
    <property type="entry name" value="Sig_transdc_His_kin_Hpt_dom"/>
</dbReference>
<keyword evidence="1" id="KW-0597">Phosphoprotein</keyword>
<dbReference type="GO" id="GO:0005634">
    <property type="term" value="C:nucleus"/>
    <property type="evidence" value="ECO:0007669"/>
    <property type="project" value="TreeGrafter"/>
</dbReference>
<dbReference type="PANTHER" id="PTHR28242:SF52">
    <property type="entry name" value="PHOSPHORELAY INTERMEDIATE PROTEIN YPD1"/>
    <property type="match status" value="1"/>
</dbReference>
<keyword evidence="2" id="KW-0175">Coiled coil</keyword>
<dbReference type="GO" id="GO:0009927">
    <property type="term" value="F:histidine phosphotransfer kinase activity"/>
    <property type="evidence" value="ECO:0007669"/>
    <property type="project" value="InterPro"/>
</dbReference>
<dbReference type="GO" id="GO:0005737">
    <property type="term" value="C:cytoplasm"/>
    <property type="evidence" value="ECO:0007669"/>
    <property type="project" value="TreeGrafter"/>
</dbReference>
<dbReference type="InterPro" id="IPR036641">
    <property type="entry name" value="HPT_dom_sf"/>
</dbReference>
<sequence length="130" mass="15153">MEDSINWTIFNELLLMDEDEPGFSKSLIQTFIEQATQTFESIETELEAEEPDLNKLSQYGHFLKGSAASLGLFRIQEQCERIQNYGLKKDFDDGVKDEKWSEAIKQALERARQEFEAAREELSQFYKESL</sequence>
<dbReference type="SMART" id="SM00073">
    <property type="entry name" value="HPT"/>
    <property type="match status" value="1"/>
</dbReference>
<accession>A0A0H5C9M9</accession>
<dbReference type="Proteomes" id="UP000038830">
    <property type="component" value="Unassembled WGS sequence"/>
</dbReference>
<dbReference type="Gene3D" id="1.20.120.160">
    <property type="entry name" value="HPT domain"/>
    <property type="match status" value="1"/>
</dbReference>
<proteinExistence type="predicted"/>
<evidence type="ECO:0000313" key="4">
    <source>
        <dbReference type="EMBL" id="CEP25136.1"/>
    </source>
</evidence>
<name>A0A0H5C9M9_CYBJN</name>
<dbReference type="GO" id="GO:0000160">
    <property type="term" value="P:phosphorelay signal transduction system"/>
    <property type="evidence" value="ECO:0007669"/>
    <property type="project" value="InterPro"/>
</dbReference>
<evidence type="ECO:0000313" key="5">
    <source>
        <dbReference type="Proteomes" id="UP000038830"/>
    </source>
</evidence>
<dbReference type="SUPFAM" id="SSF47226">
    <property type="entry name" value="Histidine-containing phosphotransfer domain, HPT domain"/>
    <property type="match status" value="1"/>
</dbReference>
<evidence type="ECO:0000259" key="3">
    <source>
        <dbReference type="PROSITE" id="PS50894"/>
    </source>
</evidence>
<organism evidence="4 5">
    <name type="scientific">Cyberlindnera jadinii (strain ATCC 18201 / CBS 1600 / BCRC 20928 / JCM 3617 / NBRC 0987 / NRRL Y-1542)</name>
    <name type="common">Torula yeast</name>
    <name type="synonym">Candida utilis</name>
    <dbReference type="NCBI Taxonomy" id="983966"/>
    <lineage>
        <taxon>Eukaryota</taxon>
        <taxon>Fungi</taxon>
        <taxon>Dikarya</taxon>
        <taxon>Ascomycota</taxon>
        <taxon>Saccharomycotina</taxon>
        <taxon>Saccharomycetes</taxon>
        <taxon>Phaffomycetales</taxon>
        <taxon>Phaffomycetaceae</taxon>
        <taxon>Cyberlindnera</taxon>
    </lineage>
</organism>
<dbReference type="Pfam" id="PF01627">
    <property type="entry name" value="Hpt"/>
    <property type="match status" value="1"/>
</dbReference>
<dbReference type="EMBL" id="CDQK01000007">
    <property type="protein sequence ID" value="CEP25136.1"/>
    <property type="molecule type" value="Genomic_DNA"/>
</dbReference>
<reference evidence="5" key="1">
    <citation type="journal article" date="2015" name="J. Biotechnol.">
        <title>The structure of the Cyberlindnera jadinii genome and its relation to Candida utilis analyzed by the occurrence of single nucleotide polymorphisms.</title>
        <authorList>
            <person name="Rupp O."/>
            <person name="Brinkrolf K."/>
            <person name="Buerth C."/>
            <person name="Kunigo M."/>
            <person name="Schneider J."/>
            <person name="Jaenicke S."/>
            <person name="Goesmann A."/>
            <person name="Puehler A."/>
            <person name="Jaeger K.-E."/>
            <person name="Ernst J.F."/>
        </authorList>
    </citation>
    <scope>NUCLEOTIDE SEQUENCE [LARGE SCALE GENOMIC DNA]</scope>
    <source>
        <strain evidence="5">ATCC 18201 / CBS 1600 / BCRC 20928 / JCM 3617 / NBRC 0987 / NRRL Y-1542</strain>
    </source>
</reference>
<evidence type="ECO:0000256" key="1">
    <source>
        <dbReference type="PROSITE-ProRule" id="PRU00110"/>
    </source>
</evidence>
<dbReference type="PROSITE" id="PS50894">
    <property type="entry name" value="HPT"/>
    <property type="match status" value="1"/>
</dbReference>
<protein>
    <submittedName>
        <fullName evidence="4">YPD1 protein</fullName>
    </submittedName>
</protein>
<dbReference type="GO" id="GO:0043424">
    <property type="term" value="F:protein histidine kinase binding"/>
    <property type="evidence" value="ECO:0007669"/>
    <property type="project" value="InterPro"/>
</dbReference>
<dbReference type="PANTHER" id="PTHR28242">
    <property type="entry name" value="PHOSPHORELAY INTERMEDIATE PROTEIN YPD1"/>
    <property type="match status" value="1"/>
</dbReference>
<dbReference type="AlphaFoldDB" id="A0A0H5C9M9"/>
<dbReference type="InterPro" id="IPR045871">
    <property type="entry name" value="AHP1-5/YPD1"/>
</dbReference>